<sequence length="927" mass="99580">MPASVRPQTIEIGSRFPAWDKENSLCFEIAFRPLAGDFEPCWNRATYTKSHYDWSCNELAQGDGFCTFSASLSTNPLTGEARVTDVCLEHAHPQCDMSPALRKELEAACDELEEEAKSEFVKLRRVKRGSTTLTDLEMAPHVAQQLVVWDVWVAAGKERAERFEQALLVEGRAAEGYPIGGIFGEWANPVPDDPLDHPLAKISPLTKPPSSSSFTTARSDAAPQAPSSPSTPPKGVSSKNKKTAVSQSKGKQRRSTSVVEVDLTDLPVSPKKRKKVKTSSPSTQDGSTSPERKKAVPSSAQSAPSGLSATPKPRATSSSSRSSRTREGAPTPAPPELAVKREASPELAVKREASPELGIGTGEVDHEADEAGAIPPLLRIPTAHKAEATCTPTLVEYLSTLDPFGGFDYSSSAPTLDHLGIKNGTALQRWAKSDEKLKVVVGKLAKPDGADELALMQFEEDLREKARSQAARRDFAPSWEDTKYEPTTTHAFWGCAHTTNGKCSCTVQVRLLKDLDGISPFVLYAYFGHNHPSSGLSDNVRFACNEDMAGVRKELRTGASKEFARLKKLAETRKSKSKTSQVSLQQQLVMWDVWVAIGFKRARQFEKKMLDDGLVVEAFPSQGVLDDSLSPESDPLAHPLAAVSPLMMHVSNPAFALVPQTAEEQGGGKSKSGKGGKGKTGAGNKANGGAASAKKDQQPVRILPFSSSIRRSRAESERTQQSTPVTPNELLQVHVKTAGRPSQSSLALSPAPLKFTAEAVLAPPERAPAPVVSPSPSNRPSSGVSSGKRSSASIDSPATKKRKVKPSTSSGGIKQEVKKEEDELRVLAFKAHSSPATPSPSRAAPNPAFLAYLAALDTGGAVDYSIFASDLAHLGIKNHKALERVAATAENRKRLVKDLAKLRSTDKYALIMFEEDLKAKVEGGKDG</sequence>
<feature type="compositionally biased region" description="Basic and acidic residues" evidence="1">
    <location>
        <begin position="338"/>
        <end position="354"/>
    </location>
</feature>
<name>A0A0K3CH06_RHOTO</name>
<proteinExistence type="predicted"/>
<evidence type="ECO:0000313" key="2">
    <source>
        <dbReference type="EMBL" id="CTR08218.1"/>
    </source>
</evidence>
<keyword evidence="3" id="KW-1185">Reference proteome</keyword>
<feature type="region of interest" description="Disordered" evidence="1">
    <location>
        <begin position="766"/>
        <end position="819"/>
    </location>
</feature>
<feature type="compositionally biased region" description="Low complexity" evidence="1">
    <location>
        <begin position="682"/>
        <end position="692"/>
    </location>
</feature>
<feature type="compositionally biased region" description="Polar residues" evidence="1">
    <location>
        <begin position="298"/>
        <end position="307"/>
    </location>
</feature>
<feature type="region of interest" description="Disordered" evidence="1">
    <location>
        <begin position="661"/>
        <end position="730"/>
    </location>
</feature>
<organism evidence="2 3">
    <name type="scientific">Rhodotorula toruloides</name>
    <name type="common">Yeast</name>
    <name type="synonym">Rhodosporidium toruloides</name>
    <dbReference type="NCBI Taxonomy" id="5286"/>
    <lineage>
        <taxon>Eukaryota</taxon>
        <taxon>Fungi</taxon>
        <taxon>Dikarya</taxon>
        <taxon>Basidiomycota</taxon>
        <taxon>Pucciniomycotina</taxon>
        <taxon>Microbotryomycetes</taxon>
        <taxon>Sporidiobolales</taxon>
        <taxon>Sporidiobolaceae</taxon>
        <taxon>Rhodotorula</taxon>
    </lineage>
</organism>
<feature type="compositionally biased region" description="Low complexity" evidence="1">
    <location>
        <begin position="217"/>
        <end position="228"/>
    </location>
</feature>
<reference evidence="2 3" key="1">
    <citation type="submission" date="2015-07" db="EMBL/GenBank/DDBJ databases">
        <authorList>
            <person name="Cajimat M.N.B."/>
            <person name="Milazzo M.L."/>
            <person name="Fulhorst C.F."/>
        </authorList>
    </citation>
    <scope>NUCLEOTIDE SEQUENCE [LARGE SCALE GENOMIC DNA]</scope>
    <source>
        <strain evidence="2">Single colony</strain>
    </source>
</reference>
<accession>A0A0K3CH06</accession>
<feature type="compositionally biased region" description="Low complexity" evidence="1">
    <location>
        <begin position="308"/>
        <end position="322"/>
    </location>
</feature>
<dbReference type="AlphaFoldDB" id="A0A0K3CH06"/>
<dbReference type="Proteomes" id="UP000199069">
    <property type="component" value="Unassembled WGS sequence"/>
</dbReference>
<dbReference type="EMBL" id="CWKI01000007">
    <property type="protein sequence ID" value="CTR08218.1"/>
    <property type="molecule type" value="Genomic_DNA"/>
</dbReference>
<gene>
    <name evidence="2" type="primary">FGENESH: predicted gene_7.464</name>
    <name evidence="2" type="ORF">BN2166_0040790</name>
</gene>
<evidence type="ECO:0000313" key="3">
    <source>
        <dbReference type="Proteomes" id="UP000199069"/>
    </source>
</evidence>
<evidence type="ECO:0000256" key="1">
    <source>
        <dbReference type="SAM" id="MobiDB-lite"/>
    </source>
</evidence>
<feature type="compositionally biased region" description="Low complexity" evidence="1">
    <location>
        <begin position="774"/>
        <end position="793"/>
    </location>
</feature>
<feature type="region of interest" description="Disordered" evidence="1">
    <location>
        <begin position="194"/>
        <end position="362"/>
    </location>
</feature>
<protein>
    <submittedName>
        <fullName evidence="2">BY PROTMAP: gi|342320397|gb|EGU12337.1| Proteophosphoglycan ppg4 [Rhodotorula glutinis ATCC 204091]</fullName>
    </submittedName>
</protein>
<feature type="compositionally biased region" description="Polar residues" evidence="1">
    <location>
        <begin position="278"/>
        <end position="289"/>
    </location>
</feature>